<feature type="transmembrane region" description="Helical" evidence="2">
    <location>
        <begin position="335"/>
        <end position="358"/>
    </location>
</feature>
<evidence type="ECO:0000313" key="4">
    <source>
        <dbReference type="Proteomes" id="UP000695022"/>
    </source>
</evidence>
<dbReference type="SUPFAM" id="SSF103473">
    <property type="entry name" value="MFS general substrate transporter"/>
    <property type="match status" value="1"/>
</dbReference>
<dbReference type="InterPro" id="IPR011701">
    <property type="entry name" value="MFS"/>
</dbReference>
<dbReference type="Gene3D" id="1.20.1250.20">
    <property type="entry name" value="MFS general substrate transporter like domains"/>
    <property type="match status" value="2"/>
</dbReference>
<feature type="domain" description="Major facilitator superfamily (MFS) profile" evidence="3">
    <location>
        <begin position="21"/>
        <end position="425"/>
    </location>
</feature>
<dbReference type="InterPro" id="IPR050327">
    <property type="entry name" value="Proton-linked_MCT"/>
</dbReference>
<evidence type="ECO:0000259" key="3">
    <source>
        <dbReference type="PROSITE" id="PS50850"/>
    </source>
</evidence>
<feature type="transmembrane region" description="Helical" evidence="2">
    <location>
        <begin position="251"/>
        <end position="268"/>
    </location>
</feature>
<reference evidence="5" key="1">
    <citation type="submission" date="2025-08" db="UniProtKB">
        <authorList>
            <consortium name="RefSeq"/>
        </authorList>
    </citation>
    <scope>IDENTIFICATION</scope>
</reference>
<gene>
    <name evidence="5" type="primary">LOC106806213</name>
</gene>
<dbReference type="PROSITE" id="PS50850">
    <property type="entry name" value="MFS"/>
    <property type="match status" value="1"/>
</dbReference>
<dbReference type="CDD" id="cd17352">
    <property type="entry name" value="MFS_MCT_SLC16"/>
    <property type="match status" value="1"/>
</dbReference>
<evidence type="ECO:0000256" key="2">
    <source>
        <dbReference type="SAM" id="Phobius"/>
    </source>
</evidence>
<proteinExistence type="predicted"/>
<dbReference type="PANTHER" id="PTHR11360">
    <property type="entry name" value="MONOCARBOXYLATE TRANSPORTER"/>
    <property type="match status" value="1"/>
</dbReference>
<dbReference type="InterPro" id="IPR036259">
    <property type="entry name" value="MFS_trans_sf"/>
</dbReference>
<feature type="transmembrane region" description="Helical" evidence="2">
    <location>
        <begin position="370"/>
        <end position="389"/>
    </location>
</feature>
<dbReference type="InterPro" id="IPR020846">
    <property type="entry name" value="MFS_dom"/>
</dbReference>
<feature type="transmembrane region" description="Helical" evidence="2">
    <location>
        <begin position="20"/>
        <end position="44"/>
    </location>
</feature>
<evidence type="ECO:0000313" key="5">
    <source>
        <dbReference type="RefSeq" id="XP_014663573.1"/>
    </source>
</evidence>
<feature type="transmembrane region" description="Helical" evidence="2">
    <location>
        <begin position="145"/>
        <end position="164"/>
    </location>
</feature>
<evidence type="ECO:0000256" key="1">
    <source>
        <dbReference type="ARBA" id="ARBA00004141"/>
    </source>
</evidence>
<accession>A0ABM1DUF2</accession>
<dbReference type="Proteomes" id="UP000695022">
    <property type="component" value="Unplaced"/>
</dbReference>
<dbReference type="GeneID" id="106806213"/>
<name>A0ABM1DUF2_PRICU</name>
<organism evidence="4 5">
    <name type="scientific">Priapulus caudatus</name>
    <name type="common">Priapulid worm</name>
    <dbReference type="NCBI Taxonomy" id="37621"/>
    <lineage>
        <taxon>Eukaryota</taxon>
        <taxon>Metazoa</taxon>
        <taxon>Ecdysozoa</taxon>
        <taxon>Scalidophora</taxon>
        <taxon>Priapulida</taxon>
        <taxon>Priapulimorpha</taxon>
        <taxon>Priapulimorphida</taxon>
        <taxon>Priapulidae</taxon>
        <taxon>Priapulus</taxon>
    </lineage>
</organism>
<feature type="transmembrane region" description="Helical" evidence="2">
    <location>
        <begin position="83"/>
        <end position="106"/>
    </location>
</feature>
<protein>
    <submittedName>
        <fullName evidence="5">Monocarboxylate transporter 12-B-like</fullName>
    </submittedName>
</protein>
<feature type="transmembrane region" description="Helical" evidence="2">
    <location>
        <begin position="113"/>
        <end position="139"/>
    </location>
</feature>
<feature type="transmembrane region" description="Helical" evidence="2">
    <location>
        <begin position="309"/>
        <end position="328"/>
    </location>
</feature>
<keyword evidence="4" id="KW-1185">Reference proteome</keyword>
<feature type="transmembrane region" description="Helical" evidence="2">
    <location>
        <begin position="280"/>
        <end position="297"/>
    </location>
</feature>
<comment type="subcellular location">
    <subcellularLocation>
        <location evidence="1">Membrane</location>
        <topology evidence="1">Multi-pass membrane protein</topology>
    </subcellularLocation>
</comment>
<keyword evidence="2" id="KW-0812">Transmembrane</keyword>
<dbReference type="PANTHER" id="PTHR11360:SF284">
    <property type="entry name" value="EG:103B4.3 PROTEIN-RELATED"/>
    <property type="match status" value="1"/>
</dbReference>
<keyword evidence="2" id="KW-0472">Membrane</keyword>
<keyword evidence="2" id="KW-1133">Transmembrane helix</keyword>
<feature type="transmembrane region" description="Helical" evidence="2">
    <location>
        <begin position="401"/>
        <end position="420"/>
    </location>
</feature>
<sequence length="446" mass="48255">MARAGKLMCQYDGRDRGWAWVILASAFINWAIILGTSFSFGVYYGHLLHHFKHSMAETAWVGSINTLLVFSSGPLTNLLTGFFSYRVVIIIGGLLAASGCLLSVFATQIWHLIITYGIICGLGFGLAYTPSVAMVGLYFARWRSIALSVVQAGVGTGCLLYAPLSQIIMEKLGWQGAMLATSGLCLQMCITGALMRPPDFYEVAAGGRARGNGGVATAEGGEAKKTLSQLCNLDVAVLKDVRFLVLWCNNLLWNAGFIIVFVIIVDYLCTNQNFPKMEAVVMLSIIAITNTIGRPIAGLLGTHKLCNRMYLYNVSTCLYGIVICLYVIDGLSFEWYAAFSTLFGLFLGMQCGILPIITADMFGVETLVSTFGYLMISNGVGNMIGPPIAGWMVEKTGSFQAAFYLASSLTVASSIMMFLVPHLSDTQKPTGMPPRAAYEKCKLASV</sequence>
<feature type="transmembrane region" description="Helical" evidence="2">
    <location>
        <begin position="176"/>
        <end position="195"/>
    </location>
</feature>
<dbReference type="RefSeq" id="XP_014663573.1">
    <property type="nucleotide sequence ID" value="XM_014808087.1"/>
</dbReference>
<dbReference type="Pfam" id="PF07690">
    <property type="entry name" value="MFS_1"/>
    <property type="match status" value="2"/>
</dbReference>